<dbReference type="PANTHER" id="PTHR37962:SF2">
    <property type="entry name" value="MALE STERILE (3) 76CA"/>
    <property type="match status" value="1"/>
</dbReference>
<proteinExistence type="predicted"/>
<dbReference type="Proteomes" id="UP001353858">
    <property type="component" value="Unassembled WGS sequence"/>
</dbReference>
<comment type="caution">
    <text evidence="1">The sequence shown here is derived from an EMBL/GenBank/DDBJ whole genome shotgun (WGS) entry which is preliminary data.</text>
</comment>
<sequence>MKNIPFFPQYETKLCCEDTLRITWFETAFSQSIYSYEDCVNGSNACTLIVVITAAKCHQNNIEIGGPEKPTSPKLILALAHGMLLGNSIHEDLKAQKVLSNINLTVPQAIKYSKDIVDGLKEWKSELHQMSLQNSLFKNLRRQWKKWVQRCLHKNKCYVDLYVVLICDFRSVLFVFNKAHDTVTMIDSHRHMLDKGAIIATVDRIRLKAMCQWFENLILKCYNSFPQVYELSYLYFREHINITKILINLPKPTPMSGISSVKNYLQEIDSESIVYDPETNEYYVLINIEQNEADEPSPTINELTNNSNDETESDINFLAVSSITESS</sequence>
<name>A0AAN7QJB3_9COLE</name>
<accession>A0AAN7QJB3</accession>
<gene>
    <name evidence="1" type="ORF">RN001_008919</name>
</gene>
<keyword evidence="2" id="KW-1185">Reference proteome</keyword>
<protein>
    <submittedName>
        <fullName evidence="1">Uncharacterized protein</fullName>
    </submittedName>
</protein>
<evidence type="ECO:0000313" key="1">
    <source>
        <dbReference type="EMBL" id="KAK4880773.1"/>
    </source>
</evidence>
<dbReference type="PANTHER" id="PTHR37962">
    <property type="entry name" value="MALE STERILE (3) 76CA"/>
    <property type="match status" value="1"/>
</dbReference>
<dbReference type="EMBL" id="JARPUR010000003">
    <property type="protein sequence ID" value="KAK4880773.1"/>
    <property type="molecule type" value="Genomic_DNA"/>
</dbReference>
<dbReference type="AlphaFoldDB" id="A0AAN7QJB3"/>
<evidence type="ECO:0000313" key="2">
    <source>
        <dbReference type="Proteomes" id="UP001353858"/>
    </source>
</evidence>
<reference evidence="2" key="1">
    <citation type="submission" date="2023-01" db="EMBL/GenBank/DDBJ databases">
        <title>Key to firefly adult light organ development and bioluminescence: homeobox transcription factors regulate luciferase expression and transportation to peroxisome.</title>
        <authorList>
            <person name="Fu X."/>
        </authorList>
    </citation>
    <scope>NUCLEOTIDE SEQUENCE [LARGE SCALE GENOMIC DNA]</scope>
</reference>
<organism evidence="1 2">
    <name type="scientific">Aquatica leii</name>
    <dbReference type="NCBI Taxonomy" id="1421715"/>
    <lineage>
        <taxon>Eukaryota</taxon>
        <taxon>Metazoa</taxon>
        <taxon>Ecdysozoa</taxon>
        <taxon>Arthropoda</taxon>
        <taxon>Hexapoda</taxon>
        <taxon>Insecta</taxon>
        <taxon>Pterygota</taxon>
        <taxon>Neoptera</taxon>
        <taxon>Endopterygota</taxon>
        <taxon>Coleoptera</taxon>
        <taxon>Polyphaga</taxon>
        <taxon>Elateriformia</taxon>
        <taxon>Elateroidea</taxon>
        <taxon>Lampyridae</taxon>
        <taxon>Luciolinae</taxon>
        <taxon>Aquatica</taxon>
    </lineage>
</organism>